<gene>
    <name evidence="1" type="ORF">CUNI_LOCUS3788</name>
</gene>
<sequence>MIRETGVPLCVTHDLDLLTLLEDKLKEYWKLGRALKEKYRKESENLVVVVVSHPHGGPKRISVGEAKVKDSALEVREDQDWCYYSYDAVTCEGSSGAPVYVLGRWNDGFGYWFGHSHNHSGIDSCNCSRSTVGVDSTFGQLKPPSSINFNDSVIQSATATNRSPVTMIKHIDDAASGSRLANDDTVYDENNNALKANTHTQSLVSFSQSRSNGIKKVTFEVMFGKLCYI</sequence>
<name>A0A8S3YT42_9EUPU</name>
<protein>
    <submittedName>
        <fullName evidence="1">Uncharacterized protein</fullName>
    </submittedName>
</protein>
<dbReference type="AlphaFoldDB" id="A0A8S3YT42"/>
<dbReference type="SUPFAM" id="SSF50494">
    <property type="entry name" value="Trypsin-like serine proteases"/>
    <property type="match status" value="1"/>
</dbReference>
<reference evidence="1" key="1">
    <citation type="submission" date="2021-04" db="EMBL/GenBank/DDBJ databases">
        <authorList>
            <consortium name="Molecular Ecology Group"/>
        </authorList>
    </citation>
    <scope>NUCLEOTIDE SEQUENCE</scope>
</reference>
<keyword evidence="2" id="KW-1185">Reference proteome</keyword>
<dbReference type="EMBL" id="CAJHNH020000516">
    <property type="protein sequence ID" value="CAG5118230.1"/>
    <property type="molecule type" value="Genomic_DNA"/>
</dbReference>
<accession>A0A8S3YT42</accession>
<proteinExistence type="predicted"/>
<dbReference type="OrthoDB" id="6075642at2759"/>
<comment type="caution">
    <text evidence="1">The sequence shown here is derived from an EMBL/GenBank/DDBJ whole genome shotgun (WGS) entry which is preliminary data.</text>
</comment>
<evidence type="ECO:0000313" key="2">
    <source>
        <dbReference type="Proteomes" id="UP000678393"/>
    </source>
</evidence>
<dbReference type="Gene3D" id="2.40.10.10">
    <property type="entry name" value="Trypsin-like serine proteases"/>
    <property type="match status" value="1"/>
</dbReference>
<organism evidence="1 2">
    <name type="scientific">Candidula unifasciata</name>
    <dbReference type="NCBI Taxonomy" id="100452"/>
    <lineage>
        <taxon>Eukaryota</taxon>
        <taxon>Metazoa</taxon>
        <taxon>Spiralia</taxon>
        <taxon>Lophotrochozoa</taxon>
        <taxon>Mollusca</taxon>
        <taxon>Gastropoda</taxon>
        <taxon>Heterobranchia</taxon>
        <taxon>Euthyneura</taxon>
        <taxon>Panpulmonata</taxon>
        <taxon>Eupulmonata</taxon>
        <taxon>Stylommatophora</taxon>
        <taxon>Helicina</taxon>
        <taxon>Helicoidea</taxon>
        <taxon>Geomitridae</taxon>
        <taxon>Candidula</taxon>
    </lineage>
</organism>
<dbReference type="Proteomes" id="UP000678393">
    <property type="component" value="Unassembled WGS sequence"/>
</dbReference>
<dbReference type="InterPro" id="IPR043504">
    <property type="entry name" value="Peptidase_S1_PA_chymotrypsin"/>
</dbReference>
<dbReference type="InterPro" id="IPR009003">
    <property type="entry name" value="Peptidase_S1_PA"/>
</dbReference>
<evidence type="ECO:0000313" key="1">
    <source>
        <dbReference type="EMBL" id="CAG5118230.1"/>
    </source>
</evidence>